<protein>
    <recommendedName>
        <fullName evidence="3">Secreted protein</fullName>
    </recommendedName>
</protein>
<comment type="caution">
    <text evidence="1">The sequence shown here is derived from an EMBL/GenBank/DDBJ whole genome shotgun (WGS) entry which is preliminary data.</text>
</comment>
<keyword evidence="2" id="KW-1185">Reference proteome</keyword>
<name>A0A6G4VMM0_9ACTN</name>
<dbReference type="Proteomes" id="UP000472335">
    <property type="component" value="Unassembled WGS sequence"/>
</dbReference>
<evidence type="ECO:0000313" key="1">
    <source>
        <dbReference type="EMBL" id="NGO15346.1"/>
    </source>
</evidence>
<sequence length="189" mass="20730">MAENAEDAERPLLFLDVDGTLLPFGGARLPSALEDWDGWQDVSNPQLAKIDLAHGPRLRALPCALVWATAWMGDANEVIAPLLGLPELPVADLPDAPEEDEADVLHWKTRALVQAAAGRPFIWVDDEITDLDRAWVSRHHPGQALLHRVDSTIGLVDTDFAVLDDWLREACASKRRSASTITSDDPSTE</sequence>
<dbReference type="RefSeq" id="WP_165270565.1">
    <property type="nucleotide sequence ID" value="NZ_JAAKZY010000366.1"/>
</dbReference>
<proteinExistence type="predicted"/>
<dbReference type="EMBL" id="JAAKZY010000366">
    <property type="protein sequence ID" value="NGO15346.1"/>
    <property type="molecule type" value="Genomic_DNA"/>
</dbReference>
<dbReference type="AlphaFoldDB" id="A0A6G4VMM0"/>
<evidence type="ECO:0000313" key="2">
    <source>
        <dbReference type="Proteomes" id="UP000472335"/>
    </source>
</evidence>
<accession>A0A6G4VMM0</accession>
<organism evidence="1 2">
    <name type="scientific">Streptomyces scabichelini</name>
    <dbReference type="NCBI Taxonomy" id="2711217"/>
    <lineage>
        <taxon>Bacteria</taxon>
        <taxon>Bacillati</taxon>
        <taxon>Actinomycetota</taxon>
        <taxon>Actinomycetes</taxon>
        <taxon>Kitasatosporales</taxon>
        <taxon>Streptomycetaceae</taxon>
        <taxon>Streptomyces</taxon>
    </lineage>
</organism>
<reference evidence="1 2" key="1">
    <citation type="submission" date="2020-02" db="EMBL/GenBank/DDBJ databases">
        <title>Whole-genome analyses of novel actinobacteria.</title>
        <authorList>
            <person name="Sahin N."/>
            <person name="Gencbay T."/>
        </authorList>
    </citation>
    <scope>NUCLEOTIDE SEQUENCE [LARGE SCALE GENOMIC DNA]</scope>
    <source>
        <strain evidence="1 2">HC44</strain>
    </source>
</reference>
<evidence type="ECO:0008006" key="3">
    <source>
        <dbReference type="Google" id="ProtNLM"/>
    </source>
</evidence>
<dbReference type="Pfam" id="PF18143">
    <property type="entry name" value="HAD_SAK_2"/>
    <property type="match status" value="1"/>
</dbReference>
<gene>
    <name evidence="1" type="ORF">G5C60_49160</name>
</gene>